<keyword evidence="4" id="KW-1185">Reference proteome</keyword>
<accession>A0ABQ1CC81</accession>
<dbReference type="InterPro" id="IPR058689">
    <property type="entry name" value="LUCA"/>
</dbReference>
<organism evidence="3 4">
    <name type="scientific">Mycobacterium paragordonae</name>
    <dbReference type="NCBI Taxonomy" id="1389713"/>
    <lineage>
        <taxon>Bacteria</taxon>
        <taxon>Bacillati</taxon>
        <taxon>Actinomycetota</taxon>
        <taxon>Actinomycetes</taxon>
        <taxon>Mycobacteriales</taxon>
        <taxon>Mycobacteriaceae</taxon>
        <taxon>Mycobacterium</taxon>
    </lineage>
</organism>
<feature type="compositionally biased region" description="Low complexity" evidence="1">
    <location>
        <begin position="232"/>
        <end position="241"/>
    </location>
</feature>
<evidence type="ECO:0000256" key="1">
    <source>
        <dbReference type="SAM" id="MobiDB-lite"/>
    </source>
</evidence>
<dbReference type="Pfam" id="PF26307">
    <property type="entry name" value="LUCA"/>
    <property type="match status" value="1"/>
</dbReference>
<evidence type="ECO:0000313" key="4">
    <source>
        <dbReference type="Proteomes" id="UP000465240"/>
    </source>
</evidence>
<feature type="transmembrane region" description="Helical" evidence="2">
    <location>
        <begin position="76"/>
        <end position="101"/>
    </location>
</feature>
<feature type="compositionally biased region" description="Basic residues" evidence="1">
    <location>
        <begin position="274"/>
        <end position="291"/>
    </location>
</feature>
<feature type="transmembrane region" description="Helical" evidence="2">
    <location>
        <begin position="7"/>
        <end position="26"/>
    </location>
</feature>
<name>A0ABQ1CC81_9MYCO</name>
<feature type="transmembrane region" description="Helical" evidence="2">
    <location>
        <begin position="46"/>
        <end position="64"/>
    </location>
</feature>
<protein>
    <recommendedName>
        <fullName evidence="5">Transmembrane protein</fullName>
    </recommendedName>
</protein>
<proteinExistence type="predicted"/>
<comment type="caution">
    <text evidence="3">The sequence shown here is derived from an EMBL/GenBank/DDBJ whole genome shotgun (WGS) entry which is preliminary data.</text>
</comment>
<feature type="compositionally biased region" description="Basic residues" evidence="1">
    <location>
        <begin position="148"/>
        <end position="165"/>
    </location>
</feature>
<dbReference type="Proteomes" id="UP000465240">
    <property type="component" value="Unassembled WGS sequence"/>
</dbReference>
<feature type="compositionally biased region" description="Low complexity" evidence="1">
    <location>
        <begin position="262"/>
        <end position="271"/>
    </location>
</feature>
<evidence type="ECO:0000256" key="2">
    <source>
        <dbReference type="SAM" id="Phobius"/>
    </source>
</evidence>
<dbReference type="EMBL" id="BLKX01000001">
    <property type="protein sequence ID" value="GFG82046.1"/>
    <property type="molecule type" value="Genomic_DNA"/>
</dbReference>
<sequence length="298" mass="31988">MGRKVAILWHASFTIGAGVLYFYFVLPRWPELMGDISSGAGMTLRIVTGALLGLAALPVVFTLLRTRKPELAVPQLALTIRTCSIVAHVLAGVLIIGTAISEHWFSLDTAGQWLFAIYGAAAAIGVLGFFAFYLSFVAELPPPPPKPIKPKKVKERRARGKKRGKAGAVAAEDDEDTGEDEDSEDTDEAAEDTDEAAETAEDTESDEASEDAPEETEDAETVTAETEDEATAETVEAPAPALSKEKTSDETVETPVSEKASETASETAESSARLRNRRPTGKTSHRRRRTRGGVAVEE</sequence>
<feature type="compositionally biased region" description="Acidic residues" evidence="1">
    <location>
        <begin position="171"/>
        <end position="231"/>
    </location>
</feature>
<evidence type="ECO:0000313" key="3">
    <source>
        <dbReference type="EMBL" id="GFG82046.1"/>
    </source>
</evidence>
<gene>
    <name evidence="3" type="ORF">MPRG_53220</name>
</gene>
<reference evidence="3 4" key="1">
    <citation type="journal article" date="2019" name="Emerg. Microbes Infect.">
        <title>Comprehensive subspecies identification of 175 nontuberculous mycobacteria species based on 7547 genomic profiles.</title>
        <authorList>
            <person name="Matsumoto Y."/>
            <person name="Kinjo T."/>
            <person name="Motooka D."/>
            <person name="Nabeya D."/>
            <person name="Jung N."/>
            <person name="Uechi K."/>
            <person name="Horii T."/>
            <person name="Iida T."/>
            <person name="Fujita J."/>
            <person name="Nakamura S."/>
        </authorList>
    </citation>
    <scope>NUCLEOTIDE SEQUENCE [LARGE SCALE GENOMIC DNA]</scope>
    <source>
        <strain evidence="3 4">JCM 18565</strain>
    </source>
</reference>
<feature type="region of interest" description="Disordered" evidence="1">
    <location>
        <begin position="144"/>
        <end position="298"/>
    </location>
</feature>
<dbReference type="RefSeq" id="WP_120794321.1">
    <property type="nucleotide sequence ID" value="NZ_BLKX01000001.1"/>
</dbReference>
<feature type="transmembrane region" description="Helical" evidence="2">
    <location>
        <begin position="113"/>
        <end position="136"/>
    </location>
</feature>
<keyword evidence="2" id="KW-0812">Transmembrane</keyword>
<evidence type="ECO:0008006" key="5">
    <source>
        <dbReference type="Google" id="ProtNLM"/>
    </source>
</evidence>
<keyword evidence="2" id="KW-1133">Transmembrane helix</keyword>
<keyword evidence="2" id="KW-0472">Membrane</keyword>